<comment type="subcellular location">
    <subcellularLocation>
        <location evidence="8">Cytoplasm</location>
    </subcellularLocation>
</comment>
<dbReference type="InterPro" id="IPR025877">
    <property type="entry name" value="MobA-like_NTP_Trfase"/>
</dbReference>
<dbReference type="CDD" id="cd02503">
    <property type="entry name" value="MobA"/>
    <property type="match status" value="1"/>
</dbReference>
<keyword evidence="5 8" id="KW-0342">GTP-binding</keyword>
<dbReference type="SMART" id="SM00852">
    <property type="entry name" value="MoCF_biosynth"/>
    <property type="match status" value="1"/>
</dbReference>
<dbReference type="CDD" id="cd00887">
    <property type="entry name" value="MoeA"/>
    <property type="match status" value="1"/>
</dbReference>
<evidence type="ECO:0000256" key="8">
    <source>
        <dbReference type="HAMAP-Rule" id="MF_00316"/>
    </source>
</evidence>
<comment type="caution">
    <text evidence="8">Lacks conserved residue(s) required for the propagation of feature annotation.</text>
</comment>
<protein>
    <recommendedName>
        <fullName evidence="8">Probable molybdenum cofactor guanylyltransferase</fullName>
        <shortName evidence="8">MoCo guanylyltransferase</shortName>
        <ecNumber evidence="8">2.7.7.77</ecNumber>
    </recommendedName>
    <alternativeName>
        <fullName evidence="8">GTP:molybdopterin guanylyltransferase</fullName>
    </alternativeName>
    <alternativeName>
        <fullName evidence="8">Mo-MPT guanylyltransferase</fullName>
    </alternativeName>
    <alternativeName>
        <fullName evidence="8">Molybdopterin guanylyltransferase</fullName>
    </alternativeName>
    <alternativeName>
        <fullName evidence="8">Molybdopterin-guanine dinucleotide synthase</fullName>
        <shortName evidence="8">MGD synthase</shortName>
    </alternativeName>
</protein>
<keyword evidence="4" id="KW-0500">Molybdenum</keyword>
<keyword evidence="8" id="KW-0547">Nucleotide-binding</keyword>
<name>A0ABW0HXE5_9BACL</name>
<dbReference type="Pfam" id="PF00994">
    <property type="entry name" value="MoCF_biosynth"/>
    <property type="match status" value="1"/>
</dbReference>
<keyword evidence="8" id="KW-0963">Cytoplasm</keyword>
<comment type="similarity">
    <text evidence="8">Belongs to the MobA family.</text>
</comment>
<comment type="function">
    <text evidence="1">Catalyzes the insertion of molybdate into adenylated molybdopterin with the concomitant release of AMP.</text>
</comment>
<comment type="catalytic activity">
    <reaction evidence="8">
        <text>Mo-molybdopterin + GTP + H(+) = Mo-molybdopterin guanine dinucleotide + diphosphate</text>
        <dbReference type="Rhea" id="RHEA:34243"/>
        <dbReference type="ChEBI" id="CHEBI:15378"/>
        <dbReference type="ChEBI" id="CHEBI:33019"/>
        <dbReference type="ChEBI" id="CHEBI:37565"/>
        <dbReference type="ChEBI" id="CHEBI:71302"/>
        <dbReference type="ChEBI" id="CHEBI:71310"/>
        <dbReference type="EC" id="2.7.7.77"/>
    </reaction>
</comment>
<dbReference type="SUPFAM" id="SSF53448">
    <property type="entry name" value="Nucleotide-diphospho-sugar transferases"/>
    <property type="match status" value="1"/>
</dbReference>
<evidence type="ECO:0000256" key="5">
    <source>
        <dbReference type="ARBA" id="ARBA00023134"/>
    </source>
</evidence>
<dbReference type="Gene3D" id="2.170.190.11">
    <property type="entry name" value="Molybdopterin biosynthesis moea protein, domain 3"/>
    <property type="match status" value="1"/>
</dbReference>
<evidence type="ECO:0000313" key="10">
    <source>
        <dbReference type="EMBL" id="MFC5405244.1"/>
    </source>
</evidence>
<dbReference type="InterPro" id="IPR001453">
    <property type="entry name" value="MoaB/Mog_dom"/>
</dbReference>
<evidence type="ECO:0000256" key="1">
    <source>
        <dbReference type="ARBA" id="ARBA00002901"/>
    </source>
</evidence>
<evidence type="ECO:0000256" key="6">
    <source>
        <dbReference type="ARBA" id="ARBA00023150"/>
    </source>
</evidence>
<dbReference type="SUPFAM" id="SSF53218">
    <property type="entry name" value="Molybdenum cofactor biosynthesis proteins"/>
    <property type="match status" value="1"/>
</dbReference>
<dbReference type="SUPFAM" id="SSF63867">
    <property type="entry name" value="MoeA C-terminal domain-like"/>
    <property type="match status" value="1"/>
</dbReference>
<dbReference type="SUPFAM" id="SSF63882">
    <property type="entry name" value="MoeA N-terminal region -like"/>
    <property type="match status" value="1"/>
</dbReference>
<feature type="domain" description="MoaB/Mog" evidence="9">
    <location>
        <begin position="408"/>
        <end position="546"/>
    </location>
</feature>
<dbReference type="InterPro" id="IPR036135">
    <property type="entry name" value="MoeA_linker/N_sf"/>
</dbReference>
<comment type="cofactor">
    <cofactor evidence="8">
        <name>Mg(2+)</name>
        <dbReference type="ChEBI" id="CHEBI:18420"/>
    </cofactor>
</comment>
<evidence type="ECO:0000259" key="9">
    <source>
        <dbReference type="SMART" id="SM00852"/>
    </source>
</evidence>
<feature type="binding site" evidence="8">
    <location>
        <position position="98"/>
    </location>
    <ligand>
        <name>GTP</name>
        <dbReference type="ChEBI" id="CHEBI:37565"/>
    </ligand>
</feature>
<keyword evidence="8" id="KW-0808">Transferase</keyword>
<dbReference type="PANTHER" id="PTHR10192">
    <property type="entry name" value="MOLYBDOPTERIN BIOSYNTHESIS PROTEIN"/>
    <property type="match status" value="1"/>
</dbReference>
<dbReference type="InterPro" id="IPR005111">
    <property type="entry name" value="MoeA_C_domain_IV"/>
</dbReference>
<dbReference type="RefSeq" id="WP_378136318.1">
    <property type="nucleotide sequence ID" value="NZ_JBHSMI010000029.1"/>
</dbReference>
<comment type="function">
    <text evidence="8">Transfers a GMP moiety from GTP to Mo-molybdopterin (Mo-MPT) cofactor (Moco or molybdenum cofactor) to form Mo-molybdopterin guanine dinucleotide (Mo-MGD) cofactor.</text>
</comment>
<keyword evidence="11" id="KW-1185">Reference proteome</keyword>
<comment type="similarity">
    <text evidence="3">Belongs to the MoeA family.</text>
</comment>
<evidence type="ECO:0000256" key="7">
    <source>
        <dbReference type="ARBA" id="ARBA00047317"/>
    </source>
</evidence>
<dbReference type="InterPro" id="IPR038987">
    <property type="entry name" value="MoeA-like"/>
</dbReference>
<dbReference type="InterPro" id="IPR036425">
    <property type="entry name" value="MoaB/Mog-like_dom_sf"/>
</dbReference>
<dbReference type="Gene3D" id="3.40.980.10">
    <property type="entry name" value="MoaB/Mog-like domain"/>
    <property type="match status" value="1"/>
</dbReference>
<accession>A0ABW0HXE5</accession>
<comment type="catalytic activity">
    <reaction evidence="7">
        <text>adenylyl-molybdopterin + molybdate = Mo-molybdopterin + AMP + H(+)</text>
        <dbReference type="Rhea" id="RHEA:35047"/>
        <dbReference type="ChEBI" id="CHEBI:15378"/>
        <dbReference type="ChEBI" id="CHEBI:36264"/>
        <dbReference type="ChEBI" id="CHEBI:62727"/>
        <dbReference type="ChEBI" id="CHEBI:71302"/>
        <dbReference type="ChEBI" id="CHEBI:456215"/>
        <dbReference type="EC" id="2.10.1.1"/>
    </reaction>
</comment>
<dbReference type="Pfam" id="PF12804">
    <property type="entry name" value="NTP_transf_3"/>
    <property type="match status" value="1"/>
</dbReference>
<dbReference type="InterPro" id="IPR005110">
    <property type="entry name" value="MoeA_linker/N"/>
</dbReference>
<keyword evidence="6 8" id="KW-0501">Molybdenum cofactor biosynthesis</keyword>
<reference evidence="11" key="1">
    <citation type="journal article" date="2019" name="Int. J. Syst. Evol. Microbiol.">
        <title>The Global Catalogue of Microorganisms (GCM) 10K type strain sequencing project: providing services to taxonomists for standard genome sequencing and annotation.</title>
        <authorList>
            <consortium name="The Broad Institute Genomics Platform"/>
            <consortium name="The Broad Institute Genome Sequencing Center for Infectious Disease"/>
            <person name="Wu L."/>
            <person name="Ma J."/>
        </authorList>
    </citation>
    <scope>NUCLEOTIDE SEQUENCE [LARGE SCALE GENOMIC DNA]</scope>
    <source>
        <strain evidence="11">CGMCC 1.18575</strain>
    </source>
</reference>
<sequence>MRSDRSAVILAGGQGRRMGGVNKALLRLGGERLLERQVREAAKWSDEVIVVTNDPFPLLQELGVRVVPDVYRGEGPLAGLHAGLSATTRRYVWVFACDQPYPSAEAAELLLRCLLSEGVEAALSVIDGRDQPLHAVYRQEVAVRTGDLLASGVRRLNDLLSDITWVQVAEERFANSGIPVGFTSDIDTPEQYERAAAFLRQTTPKEEQRLTSSFTPHSPERFRRSALQPDEAQRRLIACASTLPEEKVSLTEAWGRTLAQSLIAPHPFPPFRRSAMDGYAVRAEDLIHATPEKRVGLEVVESLPGGTAPTQNIGTGQASRVMTGGMIPDGANTVVMLEMTEVSETNDLPVVTIGRSVAKGTNVAEIGSEIVQGAEVLQAGRMIGAGESALLASFGCAEVYVRRRPKVGILSTGSELLDVSDPLAPAKIRNSNAPMLAVLVRESGAEPIMLGQVPDEAVAARALIDKGLHECDLLLTSGGVSVGDYDVIVDVLATPDIELLFNKVAMRPGSPTTAAIVSGKPLIALSGNPGACFVGFHLFAAPVLRVMLGQSSDVYGEKFQAYLGADFPKVNAYRRYIRASTEFKDGTIWVTPTGDDKSSLMTTIVGADCLIEIPPLKEGLAKGHLVTALKL</sequence>
<dbReference type="Gene3D" id="2.40.340.10">
    <property type="entry name" value="MoeA, C-terminal, domain IV"/>
    <property type="match status" value="1"/>
</dbReference>
<feature type="binding site" evidence="8">
    <location>
        <position position="98"/>
    </location>
    <ligand>
        <name>Mg(2+)</name>
        <dbReference type="ChEBI" id="CHEBI:18420"/>
    </ligand>
</feature>
<feature type="binding site" evidence="8">
    <location>
        <begin position="10"/>
        <end position="12"/>
    </location>
    <ligand>
        <name>GTP</name>
        <dbReference type="ChEBI" id="CHEBI:37565"/>
    </ligand>
</feature>
<dbReference type="InterPro" id="IPR036688">
    <property type="entry name" value="MoeA_C_domain_IV_sf"/>
</dbReference>
<comment type="domain">
    <text evidence="8">The N-terminal domain determines nucleotide recognition and specific binding, while the C-terminal domain determines the specific binding to the target protein.</text>
</comment>
<proteinExistence type="inferred from homology"/>
<keyword evidence="8" id="KW-0460">Magnesium</keyword>
<dbReference type="InterPro" id="IPR013482">
    <property type="entry name" value="Molybde_CF_guanTrfase"/>
</dbReference>
<dbReference type="PANTHER" id="PTHR10192:SF5">
    <property type="entry name" value="GEPHYRIN"/>
    <property type="match status" value="1"/>
</dbReference>
<feature type="binding site" evidence="8">
    <location>
        <position position="69"/>
    </location>
    <ligand>
        <name>GTP</name>
        <dbReference type="ChEBI" id="CHEBI:37565"/>
    </ligand>
</feature>
<dbReference type="Pfam" id="PF03453">
    <property type="entry name" value="MoeA_N"/>
    <property type="match status" value="1"/>
</dbReference>
<gene>
    <name evidence="10" type="primary">glp</name>
    <name evidence="8" type="synonym">mobA</name>
    <name evidence="10" type="ORF">ACFPOF_21090</name>
</gene>
<evidence type="ECO:0000256" key="2">
    <source>
        <dbReference type="ARBA" id="ARBA00005046"/>
    </source>
</evidence>
<feature type="binding site" evidence="8">
    <location>
        <position position="23"/>
    </location>
    <ligand>
        <name>GTP</name>
        <dbReference type="ChEBI" id="CHEBI:37565"/>
    </ligand>
</feature>
<dbReference type="InterPro" id="IPR029044">
    <property type="entry name" value="Nucleotide-diphossugar_trans"/>
</dbReference>
<comment type="pathway">
    <text evidence="2">Cofactor biosynthesis; molybdopterin biosynthesis.</text>
</comment>
<dbReference type="HAMAP" id="MF_00316">
    <property type="entry name" value="MobA"/>
    <property type="match status" value="1"/>
</dbReference>
<keyword evidence="8" id="KW-0479">Metal-binding</keyword>
<dbReference type="NCBIfam" id="TIGR00177">
    <property type="entry name" value="molyb_syn"/>
    <property type="match status" value="1"/>
</dbReference>
<dbReference type="Gene3D" id="3.90.105.10">
    <property type="entry name" value="Molybdopterin biosynthesis moea protein, domain 2"/>
    <property type="match status" value="1"/>
</dbReference>
<organism evidence="10 11">
    <name type="scientific">Cohnella soli</name>
    <dbReference type="NCBI Taxonomy" id="425005"/>
    <lineage>
        <taxon>Bacteria</taxon>
        <taxon>Bacillati</taxon>
        <taxon>Bacillota</taxon>
        <taxon>Bacilli</taxon>
        <taxon>Bacillales</taxon>
        <taxon>Paenibacillaceae</taxon>
        <taxon>Cohnella</taxon>
    </lineage>
</organism>
<evidence type="ECO:0000313" key="11">
    <source>
        <dbReference type="Proteomes" id="UP001596113"/>
    </source>
</evidence>
<dbReference type="Pfam" id="PF03454">
    <property type="entry name" value="MoeA_C"/>
    <property type="match status" value="1"/>
</dbReference>
<evidence type="ECO:0000256" key="4">
    <source>
        <dbReference type="ARBA" id="ARBA00022505"/>
    </source>
</evidence>
<comment type="caution">
    <text evidence="10">The sequence shown here is derived from an EMBL/GenBank/DDBJ whole genome shotgun (WGS) entry which is preliminary data.</text>
</comment>
<dbReference type="EC" id="2.7.7.77" evidence="8"/>
<dbReference type="EMBL" id="JBHSMI010000029">
    <property type="protein sequence ID" value="MFC5405244.1"/>
    <property type="molecule type" value="Genomic_DNA"/>
</dbReference>
<evidence type="ECO:0000256" key="3">
    <source>
        <dbReference type="ARBA" id="ARBA00010763"/>
    </source>
</evidence>
<dbReference type="NCBIfam" id="NF045515">
    <property type="entry name" value="Glp_gephyrin"/>
    <property type="match status" value="1"/>
</dbReference>
<dbReference type="Gene3D" id="3.90.550.10">
    <property type="entry name" value="Spore Coat Polysaccharide Biosynthesis Protein SpsA, Chain A"/>
    <property type="match status" value="1"/>
</dbReference>
<dbReference type="Proteomes" id="UP001596113">
    <property type="component" value="Unassembled WGS sequence"/>
</dbReference>